<proteinExistence type="predicted"/>
<dbReference type="Pfam" id="PF13114">
    <property type="entry name" value="RecO_N_2"/>
    <property type="match status" value="1"/>
</dbReference>
<keyword evidence="3" id="KW-1185">Reference proteome</keyword>
<sequence length="237" mass="28325">MICKRSVISHTYSGFTVFWRCLHKTSVKKGYSIKGFILRVRKAKNEDSIALILSRYHIRTYYRFFGARHSILQLGNLVDFEVEGEDGRFLPRLRSLTHIGFPWLFERNRLLLWHNFIQKFEPHLKDTEEIDPFYFDLLLDAAKKWDRQNPKRLICESYIKLLDFEGRLYPDEKCYICEQRIEEEIALMQAFKPAHPYCIYTPALPTKKILDFFESKKTVFLEDHEVDLLFDVVMKGL</sequence>
<dbReference type="AlphaFoldDB" id="A0A7M1S6F2"/>
<name>A0A7M1S6F2_9BACT</name>
<organism evidence="2 3">
    <name type="scientific">Sulfurovum indicum</name>
    <dbReference type="NCBI Taxonomy" id="2779528"/>
    <lineage>
        <taxon>Bacteria</taxon>
        <taxon>Pseudomonadati</taxon>
        <taxon>Campylobacterota</taxon>
        <taxon>Epsilonproteobacteria</taxon>
        <taxon>Campylobacterales</taxon>
        <taxon>Sulfurovaceae</taxon>
        <taxon>Sulfurovum</taxon>
    </lineage>
</organism>
<dbReference type="RefSeq" id="WP_197549501.1">
    <property type="nucleotide sequence ID" value="NZ_CP063164.1"/>
</dbReference>
<evidence type="ECO:0000313" key="2">
    <source>
        <dbReference type="EMBL" id="QOR62682.1"/>
    </source>
</evidence>
<dbReference type="EMBL" id="CP063164">
    <property type="protein sequence ID" value="QOR62682.1"/>
    <property type="molecule type" value="Genomic_DNA"/>
</dbReference>
<dbReference type="KEGG" id="sinu:IMZ28_04220"/>
<dbReference type="InterPro" id="IPR022572">
    <property type="entry name" value="DNA_rep/recomb_RecO_N"/>
</dbReference>
<dbReference type="Proteomes" id="UP000595074">
    <property type="component" value="Chromosome"/>
</dbReference>
<evidence type="ECO:0000313" key="3">
    <source>
        <dbReference type="Proteomes" id="UP000595074"/>
    </source>
</evidence>
<reference evidence="2 3" key="1">
    <citation type="submission" date="2020-10" db="EMBL/GenBank/DDBJ databases">
        <title>The genome of sulfurovum sp.</title>
        <authorList>
            <person name="Xie S."/>
            <person name="Shao Z."/>
            <person name="Jiang L."/>
        </authorList>
    </citation>
    <scope>NUCLEOTIDE SEQUENCE [LARGE SCALE GENOMIC DNA]</scope>
    <source>
        <strain evidence="2 3">ST-419</strain>
    </source>
</reference>
<gene>
    <name evidence="2" type="primary">recO</name>
    <name evidence="2" type="ORF">IMZ28_04220</name>
</gene>
<feature type="domain" description="DNA replication/recombination mediator RecO N-terminal" evidence="1">
    <location>
        <begin position="34"/>
        <end position="103"/>
    </location>
</feature>
<dbReference type="NCBIfam" id="NF010483">
    <property type="entry name" value="PRK13908.1"/>
    <property type="match status" value="1"/>
</dbReference>
<protein>
    <submittedName>
        <fullName evidence="2">Recombination protein RecO</fullName>
    </submittedName>
</protein>
<accession>A0A7M1S6F2</accession>
<evidence type="ECO:0000259" key="1">
    <source>
        <dbReference type="Pfam" id="PF13114"/>
    </source>
</evidence>